<dbReference type="Pfam" id="PF13976">
    <property type="entry name" value="gag_pre-integrs"/>
    <property type="match status" value="1"/>
</dbReference>
<feature type="chain" id="PRO_5045551104" evidence="1">
    <location>
        <begin position="20"/>
        <end position="218"/>
    </location>
</feature>
<keyword evidence="1" id="KW-0732">Signal</keyword>
<reference evidence="3" key="2">
    <citation type="submission" date="2022-01" db="EMBL/GenBank/DDBJ databases">
        <authorList>
            <person name="Yamashiro T."/>
            <person name="Shiraishi A."/>
            <person name="Satake H."/>
            <person name="Nakayama K."/>
        </authorList>
    </citation>
    <scope>NUCLEOTIDE SEQUENCE</scope>
</reference>
<protein>
    <submittedName>
        <fullName evidence="3">Ribonuclease H-like domain-containing protein</fullName>
    </submittedName>
</protein>
<sequence>MLWSTPIHILGFRVVCGVASVVSAGGSSDNSVLISSLDLSNPLHLLLIRNSLLSRETLPDVKDAFAIVSREESHRGIAFTSSSSVSKTQVSGFMSKTNFSNSRNNGTGRESGGLYLFDEPSNQSLGIHCDVTAYVSKTPWHRRFGHPADQVYGVLQKELQVSKQSHVSPCDICHMAKQTRDPIPFSDHKTSAIGDLIYRDFWGPYKVLSREGFSTSLL</sequence>
<feature type="domain" description="GAG-pre-integrase" evidence="2">
    <location>
        <begin position="113"/>
        <end position="178"/>
    </location>
</feature>
<evidence type="ECO:0000313" key="3">
    <source>
        <dbReference type="EMBL" id="GJS86425.1"/>
    </source>
</evidence>
<feature type="signal peptide" evidence="1">
    <location>
        <begin position="1"/>
        <end position="19"/>
    </location>
</feature>
<accession>A0ABQ4ZBN8</accession>
<evidence type="ECO:0000256" key="1">
    <source>
        <dbReference type="SAM" id="SignalP"/>
    </source>
</evidence>
<evidence type="ECO:0000313" key="4">
    <source>
        <dbReference type="Proteomes" id="UP001151760"/>
    </source>
</evidence>
<dbReference type="InterPro" id="IPR025724">
    <property type="entry name" value="GAG-pre-integrase_dom"/>
</dbReference>
<proteinExistence type="predicted"/>
<evidence type="ECO:0000259" key="2">
    <source>
        <dbReference type="Pfam" id="PF13976"/>
    </source>
</evidence>
<gene>
    <name evidence="3" type="ORF">Tco_0769061</name>
</gene>
<dbReference type="EMBL" id="BQNB010011123">
    <property type="protein sequence ID" value="GJS86425.1"/>
    <property type="molecule type" value="Genomic_DNA"/>
</dbReference>
<comment type="caution">
    <text evidence="3">The sequence shown here is derived from an EMBL/GenBank/DDBJ whole genome shotgun (WGS) entry which is preliminary data.</text>
</comment>
<organism evidence="3 4">
    <name type="scientific">Tanacetum coccineum</name>
    <dbReference type="NCBI Taxonomy" id="301880"/>
    <lineage>
        <taxon>Eukaryota</taxon>
        <taxon>Viridiplantae</taxon>
        <taxon>Streptophyta</taxon>
        <taxon>Embryophyta</taxon>
        <taxon>Tracheophyta</taxon>
        <taxon>Spermatophyta</taxon>
        <taxon>Magnoliopsida</taxon>
        <taxon>eudicotyledons</taxon>
        <taxon>Gunneridae</taxon>
        <taxon>Pentapetalae</taxon>
        <taxon>asterids</taxon>
        <taxon>campanulids</taxon>
        <taxon>Asterales</taxon>
        <taxon>Asteraceae</taxon>
        <taxon>Asteroideae</taxon>
        <taxon>Anthemideae</taxon>
        <taxon>Anthemidinae</taxon>
        <taxon>Tanacetum</taxon>
    </lineage>
</organism>
<keyword evidence="4" id="KW-1185">Reference proteome</keyword>
<reference evidence="3" key="1">
    <citation type="journal article" date="2022" name="Int. J. Mol. Sci.">
        <title>Draft Genome of Tanacetum Coccineum: Genomic Comparison of Closely Related Tanacetum-Family Plants.</title>
        <authorList>
            <person name="Yamashiro T."/>
            <person name="Shiraishi A."/>
            <person name="Nakayama K."/>
            <person name="Satake H."/>
        </authorList>
    </citation>
    <scope>NUCLEOTIDE SEQUENCE</scope>
</reference>
<name>A0ABQ4ZBN8_9ASTR</name>
<dbReference type="Proteomes" id="UP001151760">
    <property type="component" value="Unassembled WGS sequence"/>
</dbReference>